<gene>
    <name evidence="1" type="ORF">GGI18_001844</name>
</gene>
<sequence>MGKDSKAKPAAKGKEKEKDSKAKPVAKGSKSKPAAKDTEETKQKPANSILVRHILCSKQSDALKALEEITSGIAFNLVATKYSEDKARQGGSLGWMIRGSMVDDFQKVAFDLPNSTCAKPIHSGLVKTKFGYHIIMVEDHK</sequence>
<dbReference type="EMBL" id="JANBUK010000347">
    <property type="protein sequence ID" value="KAJ2790369.1"/>
    <property type="molecule type" value="Genomic_DNA"/>
</dbReference>
<protein>
    <submittedName>
        <fullName evidence="1">Uncharacterized protein</fullName>
    </submittedName>
</protein>
<reference evidence="1" key="1">
    <citation type="submission" date="2022-07" db="EMBL/GenBank/DDBJ databases">
        <title>Phylogenomic reconstructions and comparative analyses of Kickxellomycotina fungi.</title>
        <authorList>
            <person name="Reynolds N.K."/>
            <person name="Stajich J.E."/>
            <person name="Barry K."/>
            <person name="Grigoriev I.V."/>
            <person name="Crous P."/>
            <person name="Smith M.E."/>
        </authorList>
    </citation>
    <scope>NUCLEOTIDE SEQUENCE</scope>
    <source>
        <strain evidence="1">BCRC 34191</strain>
    </source>
</reference>
<keyword evidence="2" id="KW-1185">Reference proteome</keyword>
<organism evidence="1 2">
    <name type="scientific">Coemansia linderi</name>
    <dbReference type="NCBI Taxonomy" id="2663919"/>
    <lineage>
        <taxon>Eukaryota</taxon>
        <taxon>Fungi</taxon>
        <taxon>Fungi incertae sedis</taxon>
        <taxon>Zoopagomycota</taxon>
        <taxon>Kickxellomycotina</taxon>
        <taxon>Kickxellomycetes</taxon>
        <taxon>Kickxellales</taxon>
        <taxon>Kickxellaceae</taxon>
        <taxon>Coemansia</taxon>
    </lineage>
</organism>
<name>A0ACC1KIG8_9FUNG</name>
<evidence type="ECO:0000313" key="2">
    <source>
        <dbReference type="Proteomes" id="UP001140066"/>
    </source>
</evidence>
<accession>A0ACC1KIG8</accession>
<dbReference type="Proteomes" id="UP001140066">
    <property type="component" value="Unassembled WGS sequence"/>
</dbReference>
<proteinExistence type="predicted"/>
<comment type="caution">
    <text evidence="1">The sequence shown here is derived from an EMBL/GenBank/DDBJ whole genome shotgun (WGS) entry which is preliminary data.</text>
</comment>
<evidence type="ECO:0000313" key="1">
    <source>
        <dbReference type="EMBL" id="KAJ2790369.1"/>
    </source>
</evidence>